<reference evidence="1 2" key="1">
    <citation type="submission" date="2023-06" db="EMBL/GenBank/DDBJ databases">
        <title>Five Gram-positive bacteria isolated from mangrove sediments in Shenzhen, Guangdong, China.</title>
        <authorList>
            <person name="Yu S."/>
            <person name="Zheng W."/>
            <person name="Huang Y."/>
        </authorList>
    </citation>
    <scope>NUCLEOTIDE SEQUENCE [LARGE SCALE GENOMIC DNA]</scope>
    <source>
        <strain evidence="1 2">SaN35-3</strain>
    </source>
</reference>
<name>A0ABY9JRU8_9BACI</name>
<keyword evidence="2" id="KW-1185">Reference proteome</keyword>
<sequence length="149" mass="16206">MTVLYTTGPIQNTNLYLANIEVIVRNTDPSDSATITTRLFDESSSPESLVKSNSFTVNAKSTNSELYNAAALTSFLIEVEVNLANKSDKVASTAVQSTVTAFNGVSEFVQFIRLLVSNPQTLQNIEYPITPQFNLFLPSTISCEGENNG</sequence>
<protein>
    <recommendedName>
        <fullName evidence="3">Exosporium protein C</fullName>
    </recommendedName>
</protein>
<dbReference type="RefSeq" id="WP_306019688.1">
    <property type="nucleotide sequence ID" value="NZ_CP129013.1"/>
</dbReference>
<evidence type="ECO:0000313" key="1">
    <source>
        <dbReference type="EMBL" id="WLR42129.1"/>
    </source>
</evidence>
<proteinExistence type="predicted"/>
<dbReference type="EMBL" id="CP129013">
    <property type="protein sequence ID" value="WLR42129.1"/>
    <property type="molecule type" value="Genomic_DNA"/>
</dbReference>
<evidence type="ECO:0000313" key="2">
    <source>
        <dbReference type="Proteomes" id="UP001197974"/>
    </source>
</evidence>
<organism evidence="1 2">
    <name type="scientific">Bacillus carboniphilus</name>
    <dbReference type="NCBI Taxonomy" id="86663"/>
    <lineage>
        <taxon>Bacteria</taxon>
        <taxon>Bacillati</taxon>
        <taxon>Bacillota</taxon>
        <taxon>Bacilli</taxon>
        <taxon>Bacillales</taxon>
        <taxon>Bacillaceae</taxon>
        <taxon>Bacillus</taxon>
    </lineage>
</organism>
<evidence type="ECO:0008006" key="3">
    <source>
        <dbReference type="Google" id="ProtNLM"/>
    </source>
</evidence>
<dbReference type="Proteomes" id="UP001197974">
    <property type="component" value="Chromosome"/>
</dbReference>
<accession>A0ABY9JRU8</accession>
<gene>
    <name evidence="1" type="ORF">LC087_15390</name>
</gene>